<dbReference type="Proteomes" id="UP000288716">
    <property type="component" value="Unassembled WGS sequence"/>
</dbReference>
<dbReference type="SUPFAM" id="SSF52743">
    <property type="entry name" value="Subtilisin-like"/>
    <property type="match status" value="1"/>
</dbReference>
<evidence type="ECO:0000256" key="1">
    <source>
        <dbReference type="ARBA" id="ARBA00011073"/>
    </source>
</evidence>
<dbReference type="OrthoDB" id="206201at2759"/>
<evidence type="ECO:0000313" key="8">
    <source>
        <dbReference type="Proteomes" id="UP000288716"/>
    </source>
</evidence>
<proteinExistence type="inferred from homology"/>
<organism evidence="7 8">
    <name type="scientific">Leptotrombidium deliense</name>
    <dbReference type="NCBI Taxonomy" id="299467"/>
    <lineage>
        <taxon>Eukaryota</taxon>
        <taxon>Metazoa</taxon>
        <taxon>Ecdysozoa</taxon>
        <taxon>Arthropoda</taxon>
        <taxon>Chelicerata</taxon>
        <taxon>Arachnida</taxon>
        <taxon>Acari</taxon>
        <taxon>Acariformes</taxon>
        <taxon>Trombidiformes</taxon>
        <taxon>Prostigmata</taxon>
        <taxon>Anystina</taxon>
        <taxon>Parasitengona</taxon>
        <taxon>Trombiculoidea</taxon>
        <taxon>Trombiculidae</taxon>
        <taxon>Leptotrombidium</taxon>
    </lineage>
</organism>
<dbReference type="InterPro" id="IPR050131">
    <property type="entry name" value="Peptidase_S8_subtilisin-like"/>
</dbReference>
<keyword evidence="3" id="KW-0378">Hydrolase</keyword>
<evidence type="ECO:0000256" key="5">
    <source>
        <dbReference type="PROSITE-ProRule" id="PRU01240"/>
    </source>
</evidence>
<keyword evidence="2 7" id="KW-0645">Protease</keyword>
<dbReference type="InterPro" id="IPR000209">
    <property type="entry name" value="Peptidase_S8/S53_dom"/>
</dbReference>
<sequence>ASNVSPASAAESFTVAASDQNNHRASFSNYGNPVDIFAPGVDCYSAKHTGGYFYISGTSMATPLVAGWAAIIKGQNPSFTNQQIGDRIIATSQPDVIIPPPPVNAVNRLLQVRC</sequence>
<feature type="domain" description="Peptidase S8/S53" evidence="6">
    <location>
        <begin position="5"/>
        <end position="92"/>
    </location>
</feature>
<dbReference type="VEuPathDB" id="VectorBase:LDEU013653"/>
<accession>A0A443RSX7</accession>
<evidence type="ECO:0000256" key="2">
    <source>
        <dbReference type="ARBA" id="ARBA00022670"/>
    </source>
</evidence>
<dbReference type="InterPro" id="IPR036852">
    <property type="entry name" value="Peptidase_S8/S53_dom_sf"/>
</dbReference>
<dbReference type="EMBL" id="NCKV01040423">
    <property type="protein sequence ID" value="RWS18387.1"/>
    <property type="molecule type" value="Genomic_DNA"/>
</dbReference>
<comment type="caution">
    <text evidence="5">Lacks conserved residue(s) required for the propagation of feature annotation.</text>
</comment>
<feature type="non-terminal residue" evidence="7">
    <location>
        <position position="114"/>
    </location>
</feature>
<comment type="similarity">
    <text evidence="1 5">Belongs to the peptidase S8 family.</text>
</comment>
<dbReference type="PANTHER" id="PTHR43806:SF11">
    <property type="entry name" value="CEREVISIN-RELATED"/>
    <property type="match status" value="1"/>
</dbReference>
<evidence type="ECO:0000256" key="3">
    <source>
        <dbReference type="ARBA" id="ARBA00022801"/>
    </source>
</evidence>
<evidence type="ECO:0000313" key="7">
    <source>
        <dbReference type="EMBL" id="RWS18387.1"/>
    </source>
</evidence>
<dbReference type="GO" id="GO:0005615">
    <property type="term" value="C:extracellular space"/>
    <property type="evidence" value="ECO:0007669"/>
    <property type="project" value="TreeGrafter"/>
</dbReference>
<dbReference type="AlphaFoldDB" id="A0A443RSX7"/>
<evidence type="ECO:0000259" key="6">
    <source>
        <dbReference type="Pfam" id="PF00082"/>
    </source>
</evidence>
<name>A0A443RSX7_9ACAR</name>
<dbReference type="PROSITE" id="PS00138">
    <property type="entry name" value="SUBTILASE_SER"/>
    <property type="match status" value="1"/>
</dbReference>
<feature type="non-terminal residue" evidence="7">
    <location>
        <position position="1"/>
    </location>
</feature>
<reference evidence="7 8" key="1">
    <citation type="journal article" date="2018" name="Gigascience">
        <title>Genomes of trombidid mites reveal novel predicted allergens and laterally-transferred genes associated with secondary metabolism.</title>
        <authorList>
            <person name="Dong X."/>
            <person name="Chaisiri K."/>
            <person name="Xia D."/>
            <person name="Armstrong S.D."/>
            <person name="Fang Y."/>
            <person name="Donnelly M.J."/>
            <person name="Kadowaki T."/>
            <person name="McGarry J.W."/>
            <person name="Darby A.C."/>
            <person name="Makepeace B.L."/>
        </authorList>
    </citation>
    <scope>NUCLEOTIDE SEQUENCE [LARGE SCALE GENOMIC DNA]</scope>
    <source>
        <strain evidence="7">UoL-UT</strain>
    </source>
</reference>
<keyword evidence="8" id="KW-1185">Reference proteome</keyword>
<dbReference type="GO" id="GO:0004252">
    <property type="term" value="F:serine-type endopeptidase activity"/>
    <property type="evidence" value="ECO:0007669"/>
    <property type="project" value="InterPro"/>
</dbReference>
<dbReference type="STRING" id="299467.A0A443RSX7"/>
<dbReference type="GO" id="GO:0006508">
    <property type="term" value="P:proteolysis"/>
    <property type="evidence" value="ECO:0007669"/>
    <property type="project" value="UniProtKB-KW"/>
</dbReference>
<evidence type="ECO:0000256" key="4">
    <source>
        <dbReference type="ARBA" id="ARBA00022825"/>
    </source>
</evidence>
<keyword evidence="4" id="KW-0720">Serine protease</keyword>
<comment type="caution">
    <text evidence="7">The sequence shown here is derived from an EMBL/GenBank/DDBJ whole genome shotgun (WGS) entry which is preliminary data.</text>
</comment>
<dbReference type="PANTHER" id="PTHR43806">
    <property type="entry name" value="PEPTIDASE S8"/>
    <property type="match status" value="1"/>
</dbReference>
<gene>
    <name evidence="7" type="ORF">B4U80_03075</name>
</gene>
<dbReference type="Gene3D" id="3.40.50.200">
    <property type="entry name" value="Peptidase S8/S53 domain"/>
    <property type="match status" value="1"/>
</dbReference>
<dbReference type="PROSITE" id="PS51892">
    <property type="entry name" value="SUBTILASE"/>
    <property type="match status" value="1"/>
</dbReference>
<dbReference type="Pfam" id="PF00082">
    <property type="entry name" value="Peptidase_S8"/>
    <property type="match status" value="1"/>
</dbReference>
<protein>
    <submittedName>
        <fullName evidence="7">Serine protease-like protein</fullName>
    </submittedName>
</protein>
<dbReference type="InterPro" id="IPR023828">
    <property type="entry name" value="Peptidase_S8_Ser-AS"/>
</dbReference>